<dbReference type="EMBL" id="CAJVPD010000242">
    <property type="protein sequence ID" value="CAG8388909.1"/>
    <property type="molecule type" value="Genomic_DNA"/>
</dbReference>
<sequence>MMYVHRHENIVFFSFELRHCLRAGLSMFSVSRVLRLDDGVGQEGAWRLTWLVLNPFPRR</sequence>
<proteinExistence type="predicted"/>
<gene>
    <name evidence="1" type="ORF">PSALAMII_LOCUS6505</name>
</gene>
<dbReference type="AlphaFoldDB" id="A0A9W4JC44"/>
<evidence type="ECO:0000313" key="2">
    <source>
        <dbReference type="Proteomes" id="UP001152592"/>
    </source>
</evidence>
<organism evidence="1 2">
    <name type="scientific">Penicillium salamii</name>
    <dbReference type="NCBI Taxonomy" id="1612424"/>
    <lineage>
        <taxon>Eukaryota</taxon>
        <taxon>Fungi</taxon>
        <taxon>Dikarya</taxon>
        <taxon>Ascomycota</taxon>
        <taxon>Pezizomycotina</taxon>
        <taxon>Eurotiomycetes</taxon>
        <taxon>Eurotiomycetidae</taxon>
        <taxon>Eurotiales</taxon>
        <taxon>Aspergillaceae</taxon>
        <taxon>Penicillium</taxon>
    </lineage>
</organism>
<protein>
    <submittedName>
        <fullName evidence="1">Uncharacterized protein</fullName>
    </submittedName>
</protein>
<name>A0A9W4JC44_9EURO</name>
<dbReference type="Proteomes" id="UP001152592">
    <property type="component" value="Unassembled WGS sequence"/>
</dbReference>
<evidence type="ECO:0000313" key="1">
    <source>
        <dbReference type="EMBL" id="CAG8388909.1"/>
    </source>
</evidence>
<accession>A0A9W4JC44</accession>
<reference evidence="1" key="1">
    <citation type="submission" date="2021-07" db="EMBL/GenBank/DDBJ databases">
        <authorList>
            <person name="Branca A.L. A."/>
        </authorList>
    </citation>
    <scope>NUCLEOTIDE SEQUENCE</scope>
</reference>
<comment type="caution">
    <text evidence="1">The sequence shown here is derived from an EMBL/GenBank/DDBJ whole genome shotgun (WGS) entry which is preliminary data.</text>
</comment>